<proteinExistence type="predicted"/>
<evidence type="ECO:0000313" key="2">
    <source>
        <dbReference type="EMBL" id="DAD27289.1"/>
    </source>
</evidence>
<evidence type="ECO:0000256" key="1">
    <source>
        <dbReference type="SAM" id="MobiDB-lite"/>
    </source>
</evidence>
<dbReference type="Proteomes" id="UP000607653">
    <property type="component" value="Unassembled WGS sequence"/>
</dbReference>
<name>A0A822Y7J1_NELNU</name>
<comment type="caution">
    <text evidence="2">The sequence shown here is derived from an EMBL/GenBank/DDBJ whole genome shotgun (WGS) entry which is preliminary data.</text>
</comment>
<dbReference type="EMBL" id="DUZY01000002">
    <property type="protein sequence ID" value="DAD27289.1"/>
    <property type="molecule type" value="Genomic_DNA"/>
</dbReference>
<gene>
    <name evidence="2" type="ORF">HUJ06_028757</name>
</gene>
<feature type="compositionally biased region" description="Basic and acidic residues" evidence="1">
    <location>
        <begin position="35"/>
        <end position="62"/>
    </location>
</feature>
<keyword evidence="3" id="KW-1185">Reference proteome</keyword>
<evidence type="ECO:0000313" key="3">
    <source>
        <dbReference type="Proteomes" id="UP000607653"/>
    </source>
</evidence>
<organism evidence="2 3">
    <name type="scientific">Nelumbo nucifera</name>
    <name type="common">Sacred lotus</name>
    <dbReference type="NCBI Taxonomy" id="4432"/>
    <lineage>
        <taxon>Eukaryota</taxon>
        <taxon>Viridiplantae</taxon>
        <taxon>Streptophyta</taxon>
        <taxon>Embryophyta</taxon>
        <taxon>Tracheophyta</taxon>
        <taxon>Spermatophyta</taxon>
        <taxon>Magnoliopsida</taxon>
        <taxon>Proteales</taxon>
        <taxon>Nelumbonaceae</taxon>
        <taxon>Nelumbo</taxon>
    </lineage>
</organism>
<sequence length="62" mass="7292">MAETSQKLYNLSIFLQSPSTYIRFPRYSLVSTSCRGKEMKENGREERGEGKEREEREKEGED</sequence>
<feature type="region of interest" description="Disordered" evidence="1">
    <location>
        <begin position="33"/>
        <end position="62"/>
    </location>
</feature>
<protein>
    <submittedName>
        <fullName evidence="2">Uncharacterized protein</fullName>
    </submittedName>
</protein>
<dbReference type="AlphaFoldDB" id="A0A822Y7J1"/>
<accession>A0A822Y7J1</accession>
<reference evidence="2 3" key="1">
    <citation type="journal article" date="2020" name="Mol. Biol. Evol.">
        <title>Distinct Expression and Methylation Patterns for Genes with Different Fates following a Single Whole-Genome Duplication in Flowering Plants.</title>
        <authorList>
            <person name="Shi T."/>
            <person name="Rahmani R.S."/>
            <person name="Gugger P.F."/>
            <person name="Wang M."/>
            <person name="Li H."/>
            <person name="Zhang Y."/>
            <person name="Li Z."/>
            <person name="Wang Q."/>
            <person name="Van de Peer Y."/>
            <person name="Marchal K."/>
            <person name="Chen J."/>
        </authorList>
    </citation>
    <scope>NUCLEOTIDE SEQUENCE [LARGE SCALE GENOMIC DNA]</scope>
    <source>
        <tissue evidence="2">Leaf</tissue>
    </source>
</reference>